<protein>
    <submittedName>
        <fullName evidence="1">Uncharacterized protein</fullName>
    </submittedName>
</protein>
<evidence type="ECO:0000313" key="1">
    <source>
        <dbReference type="EMBL" id="KAJ9056856.1"/>
    </source>
</evidence>
<dbReference type="EMBL" id="QTSX02005862">
    <property type="protein sequence ID" value="KAJ9056856.1"/>
    <property type="molecule type" value="Genomic_DNA"/>
</dbReference>
<keyword evidence="2" id="KW-1185">Reference proteome</keyword>
<gene>
    <name evidence="1" type="ORF">DSO57_1028574</name>
</gene>
<organism evidence="1 2">
    <name type="scientific">Entomophthora muscae</name>
    <dbReference type="NCBI Taxonomy" id="34485"/>
    <lineage>
        <taxon>Eukaryota</taxon>
        <taxon>Fungi</taxon>
        <taxon>Fungi incertae sedis</taxon>
        <taxon>Zoopagomycota</taxon>
        <taxon>Entomophthoromycotina</taxon>
        <taxon>Entomophthoromycetes</taxon>
        <taxon>Entomophthorales</taxon>
        <taxon>Entomophthoraceae</taxon>
        <taxon>Entomophthora</taxon>
    </lineage>
</organism>
<reference evidence="1" key="1">
    <citation type="submission" date="2022-04" db="EMBL/GenBank/DDBJ databases">
        <title>Genome of the entomopathogenic fungus Entomophthora muscae.</title>
        <authorList>
            <person name="Elya C."/>
            <person name="Lovett B.R."/>
            <person name="Lee E."/>
            <person name="Macias A.M."/>
            <person name="Hajek A.E."/>
            <person name="De Bivort B.L."/>
            <person name="Kasson M.T."/>
            <person name="De Fine Licht H.H."/>
            <person name="Stajich J.E."/>
        </authorList>
    </citation>
    <scope>NUCLEOTIDE SEQUENCE</scope>
    <source>
        <strain evidence="1">Berkeley</strain>
    </source>
</reference>
<dbReference type="Proteomes" id="UP001165960">
    <property type="component" value="Unassembled WGS sequence"/>
</dbReference>
<sequence>MHGLVVSVLILTNWLANELDDGSDLPYDPVIGAIITPSLSSILDNDIFHPIINCHCRQKEKLGGIVIGALLEAFLKGTVFYQTTTSYTNRCWYRKFLSNLLATWSLANSRLHIFLSPQTECTEVASENIKAGGHGIAIFSARHADLHLGDVLSFNIEGTICERNPTTFRQVVSAANGPTVLFSHQKITDMFTKMALNALSNSQSPKDPQLPPCDFLVYKPTTLLPESGYDVMYNCHNFSYWLVDSC</sequence>
<name>A0ACC2S3Y0_9FUNG</name>
<proteinExistence type="predicted"/>
<accession>A0ACC2S3Y0</accession>
<evidence type="ECO:0000313" key="2">
    <source>
        <dbReference type="Proteomes" id="UP001165960"/>
    </source>
</evidence>
<comment type="caution">
    <text evidence="1">The sequence shown here is derived from an EMBL/GenBank/DDBJ whole genome shotgun (WGS) entry which is preliminary data.</text>
</comment>